<keyword evidence="10" id="KW-1185">Reference proteome</keyword>
<dbReference type="SUPFAM" id="SSF50978">
    <property type="entry name" value="WD40 repeat-like"/>
    <property type="match status" value="2"/>
</dbReference>
<proteinExistence type="inferred from homology"/>
<keyword evidence="2" id="KW-0963">Cytoplasm</keyword>
<keyword evidence="3 7" id="KW-0853">WD repeat</keyword>
<sequence>MSGVRVVAGPYLGDVSALCLLPSFSSSSRLPKLLLAGTGPQVLLYELETGSLLLSVHVFDGVRVHGIRALPCSTPRGPKEKEEEEEAVKPTLQATLAVHGEGRVKLFELLHHGCCHGSLPPPRGKWELKLVHALPRFFHWVLDVRFLQAMEKTAGRKSPTPTLLAVGISDNSVSILDLKNLSLMCRVECSERCLLYSMQLWGSTVGSLRVAAGTIFNKVLIWKLEEQSKGGQISAKKVERWGLDCPLVQSVVPMQELLGHEGSIHRLVWSEDGFHLASASDDRSARVWSFIPSDLSEELGCFQAGPILYGHRGRLWDCIISNNLLITASEDCTCRMWTPQGEFMATVTGHTGRGVWRCVYDPHSALLITAGADASIKVHSLAKWAHLPPNFQESGEEANTDQRQNSPHAVDFHMSLARANWVTGGEYQPMYIDSNSEYVRCLRLTGPQTLYVATNQGHIHHVELLETGSEIWTTLTDKDCVGPIVCMDLLLVRVSPLTEDPNDGNFLADEVIAFGNGLGTVTVLGLVRRRGTQPQIEWHSTWLADHERQLLGVFFCKSFGRRFVFTTDPRGVLRVWVLKWQPNESLAEGQGLKRHAVLVAVCKSPLQARIVCLDGLSVQQLLVCGDQRGNLVAFSFPNFLLKYEKQPATFMVGDDVLESATLLHSCAVFKGAHGISAVASISISSNPSEATDIISTGRDGCVCKFVLETGSQLICTGVENLTSITVVESLECCGGGNRRVAAGFIASDFVLWDLSHQSELMRVSCGGWRRPHSYVVGGAPEHQYCFAYLKDHVIHVKRNWSDLPAMLDADRHPKKILSTGLQVQFHGREIHSVHFISTFQLSFTPISWIATGAEDGTVRITRYDPKKTEQLDPSMVLGEHMGGSAVRALTLVLGAHEILGKHSSSVPQALGENPLLHNMHVNSKQKSSMHLEDLKSTQVLDVMKTVDGEPLLLVSVGAKEVLTCWQLEWQQNSKFNVSSEEDFTLNRRHHFEQSSKSLPLLNHLPTDVPSSEPTLIAKWLSSYTPSHACNPSLQHMATEMQSGRAGCPANLTYVEKKSQEERKKERIDRKVLKKGIGDEDDLRFLAVTAFSTRVSGTESVTCFMVTASSNATLRLHAFNVTSKSWLEVAVLEYHAVPVLALQHLVVPLQSPHIPDWCSKAYLIISGATDGAIAIWDITDSVVTFSRQATSSSLLNLGTVQTPLRPKKGRGSQGGRRWQNSRHSQKPRNVKTDKDMFDGVLMVTSEDIKTSKIDNCNEDASDLQKSVCVEGEPICSIVDEGNTTESMETHKASVLQPIHIFAGVHQSGVNCLSVSRVVAGEGLVFALASGGDDQALHVRKFRVIGDSKGATYVFAQGGAKQLRLEVEHLSQESIHCAHNSALKGVWTDAHWVFSTGLDQRLRCWRMLSSPLPESGLVLSDSILHNSQLPQISQSCSLIEWTHCMTSVPETEALHVEPGKTRGHYRIAVVGRGLQVINFHDDSSTFETDSGLKRQSNGVIATILPHQSLTNQM</sequence>
<dbReference type="PROSITE" id="PS50082">
    <property type="entry name" value="WD_REPEATS_2"/>
    <property type="match status" value="2"/>
</dbReference>
<organism evidence="9 10">
    <name type="scientific">Sphagnum troendelagicum</name>
    <dbReference type="NCBI Taxonomy" id="128251"/>
    <lineage>
        <taxon>Eukaryota</taxon>
        <taxon>Viridiplantae</taxon>
        <taxon>Streptophyta</taxon>
        <taxon>Embryophyta</taxon>
        <taxon>Bryophyta</taxon>
        <taxon>Sphagnophytina</taxon>
        <taxon>Sphagnopsida</taxon>
        <taxon>Sphagnales</taxon>
        <taxon>Sphagnaceae</taxon>
        <taxon>Sphagnum</taxon>
    </lineage>
</organism>
<dbReference type="InterPro" id="IPR051973">
    <property type="entry name" value="tRNA_Anticodon_Mtase-Reg"/>
</dbReference>
<feature type="repeat" description="WD" evidence="7">
    <location>
        <begin position="257"/>
        <end position="289"/>
    </location>
</feature>
<dbReference type="InterPro" id="IPR015943">
    <property type="entry name" value="WD40/YVTN_repeat-like_dom_sf"/>
</dbReference>
<dbReference type="Pfam" id="PF00400">
    <property type="entry name" value="WD40"/>
    <property type="match status" value="3"/>
</dbReference>
<evidence type="ECO:0000256" key="8">
    <source>
        <dbReference type="SAM" id="MobiDB-lite"/>
    </source>
</evidence>
<dbReference type="PROSITE" id="PS50294">
    <property type="entry name" value="WD_REPEATS_REGION"/>
    <property type="match status" value="1"/>
</dbReference>
<comment type="subcellular location">
    <subcellularLocation>
        <location evidence="1">Cytoplasm</location>
    </subcellularLocation>
</comment>
<dbReference type="Proteomes" id="UP001497512">
    <property type="component" value="Chromosome 12"/>
</dbReference>
<feature type="repeat" description="WD" evidence="7">
    <location>
        <begin position="1162"/>
        <end position="1185"/>
    </location>
</feature>
<evidence type="ECO:0008006" key="11">
    <source>
        <dbReference type="Google" id="ProtNLM"/>
    </source>
</evidence>
<evidence type="ECO:0000256" key="6">
    <source>
        <dbReference type="ARBA" id="ARBA00038255"/>
    </source>
</evidence>
<accession>A0ABP0TKZ7</accession>
<dbReference type="PANTHER" id="PTHR14344:SF3">
    <property type="entry name" value="WD REPEAT-CONTAINING PROTEIN 6"/>
    <property type="match status" value="1"/>
</dbReference>
<evidence type="ECO:0000256" key="4">
    <source>
        <dbReference type="ARBA" id="ARBA00022694"/>
    </source>
</evidence>
<evidence type="ECO:0000256" key="1">
    <source>
        <dbReference type="ARBA" id="ARBA00004496"/>
    </source>
</evidence>
<gene>
    <name evidence="9" type="ORF">CSSPTR1EN2_LOCUS4856</name>
</gene>
<dbReference type="PANTHER" id="PTHR14344">
    <property type="entry name" value="WD REPEAT PROTEIN"/>
    <property type="match status" value="1"/>
</dbReference>
<evidence type="ECO:0000313" key="9">
    <source>
        <dbReference type="EMBL" id="CAK9199277.1"/>
    </source>
</evidence>
<keyword evidence="4" id="KW-0819">tRNA processing</keyword>
<evidence type="ECO:0000256" key="2">
    <source>
        <dbReference type="ARBA" id="ARBA00022490"/>
    </source>
</evidence>
<evidence type="ECO:0000256" key="3">
    <source>
        <dbReference type="ARBA" id="ARBA00022574"/>
    </source>
</evidence>
<dbReference type="InterPro" id="IPR001680">
    <property type="entry name" value="WD40_rpt"/>
</dbReference>
<keyword evidence="5" id="KW-0677">Repeat</keyword>
<evidence type="ECO:0000256" key="7">
    <source>
        <dbReference type="PROSITE-ProRule" id="PRU00221"/>
    </source>
</evidence>
<dbReference type="InterPro" id="IPR036322">
    <property type="entry name" value="WD40_repeat_dom_sf"/>
</dbReference>
<feature type="compositionally biased region" description="Basic residues" evidence="8">
    <location>
        <begin position="1218"/>
        <end position="1228"/>
    </location>
</feature>
<reference evidence="9" key="1">
    <citation type="submission" date="2024-02" db="EMBL/GenBank/DDBJ databases">
        <authorList>
            <consortium name="ELIXIR-Norway"/>
            <consortium name="Elixir Norway"/>
        </authorList>
    </citation>
    <scope>NUCLEOTIDE SEQUENCE</scope>
</reference>
<dbReference type="Gene3D" id="2.130.10.10">
    <property type="entry name" value="YVTN repeat-like/Quinoprotein amine dehydrogenase"/>
    <property type="match status" value="4"/>
</dbReference>
<evidence type="ECO:0000256" key="5">
    <source>
        <dbReference type="ARBA" id="ARBA00022737"/>
    </source>
</evidence>
<evidence type="ECO:0000313" key="10">
    <source>
        <dbReference type="Proteomes" id="UP001497512"/>
    </source>
</evidence>
<name>A0ABP0TKZ7_9BRYO</name>
<dbReference type="EMBL" id="OZ019904">
    <property type="protein sequence ID" value="CAK9199277.1"/>
    <property type="molecule type" value="Genomic_DNA"/>
</dbReference>
<feature type="region of interest" description="Disordered" evidence="8">
    <location>
        <begin position="1200"/>
        <end position="1230"/>
    </location>
</feature>
<protein>
    <recommendedName>
        <fullName evidence="11">WD repeat-containing protein 6</fullName>
    </recommendedName>
</protein>
<comment type="similarity">
    <text evidence="6">Belongs to the WD repeat WDR6 family.</text>
</comment>
<dbReference type="SMART" id="SM00320">
    <property type="entry name" value="WD40"/>
    <property type="match status" value="8"/>
</dbReference>